<gene>
    <name evidence="3" type="ORF">NBM05_10775</name>
</gene>
<organism evidence="3 4">
    <name type="scientific">Rothia santali</name>
    <dbReference type="NCBI Taxonomy" id="2949643"/>
    <lineage>
        <taxon>Bacteria</taxon>
        <taxon>Bacillati</taxon>
        <taxon>Actinomycetota</taxon>
        <taxon>Actinomycetes</taxon>
        <taxon>Micrococcales</taxon>
        <taxon>Micrococcaceae</taxon>
        <taxon>Rothia</taxon>
    </lineage>
</organism>
<accession>A0A9X2HFQ1</accession>
<dbReference type="EMBL" id="JANAFB010000027">
    <property type="protein sequence ID" value="MCP3426469.1"/>
    <property type="molecule type" value="Genomic_DNA"/>
</dbReference>
<sequence length="269" mass="27455">MSAEPRHPDSETENGAPSALHLTAVRERRGLRVVSAAAPAEAPEAPSDPAPAAARPALALAPAARRRRRIPAVIATIFGVLVALGFVLLLNISMSSNQYDLVQLRGEQRSLMEENQAIGQEIQYQEAPQNLAIRASQLGMVASADQGQLDLASSSLSGEAQPAQPPAEDREEAEHSGQVNLIDPPKDSDTDAAREAERRAAEEDKADGDRGSGEAGSSDGDRGSEADAGQRTGNDGAGAAQGQTGAQGTGEGAGAQGTGGEAAGQTPAG</sequence>
<evidence type="ECO:0000313" key="3">
    <source>
        <dbReference type="EMBL" id="MCP3426469.1"/>
    </source>
</evidence>
<evidence type="ECO:0008006" key="5">
    <source>
        <dbReference type="Google" id="ProtNLM"/>
    </source>
</evidence>
<dbReference type="RefSeq" id="WP_254167182.1">
    <property type="nucleotide sequence ID" value="NZ_JANAFB010000027.1"/>
</dbReference>
<evidence type="ECO:0000256" key="2">
    <source>
        <dbReference type="SAM" id="Phobius"/>
    </source>
</evidence>
<feature type="compositionally biased region" description="Gly residues" evidence="1">
    <location>
        <begin position="245"/>
        <end position="262"/>
    </location>
</feature>
<keyword evidence="2" id="KW-0472">Membrane</keyword>
<comment type="caution">
    <text evidence="3">The sequence shown here is derived from an EMBL/GenBank/DDBJ whole genome shotgun (WGS) entry which is preliminary data.</text>
</comment>
<keyword evidence="4" id="KW-1185">Reference proteome</keyword>
<keyword evidence="2" id="KW-1133">Transmembrane helix</keyword>
<keyword evidence="2" id="KW-0812">Transmembrane</keyword>
<proteinExistence type="predicted"/>
<name>A0A9X2HFQ1_9MICC</name>
<feature type="transmembrane region" description="Helical" evidence="2">
    <location>
        <begin position="72"/>
        <end position="94"/>
    </location>
</feature>
<feature type="region of interest" description="Disordered" evidence="1">
    <location>
        <begin position="154"/>
        <end position="269"/>
    </location>
</feature>
<protein>
    <recommendedName>
        <fullName evidence="5">Cell division protein FtsL</fullName>
    </recommendedName>
</protein>
<feature type="compositionally biased region" description="Basic and acidic residues" evidence="1">
    <location>
        <begin position="1"/>
        <end position="10"/>
    </location>
</feature>
<feature type="region of interest" description="Disordered" evidence="1">
    <location>
        <begin position="1"/>
        <end position="21"/>
    </location>
</feature>
<reference evidence="3" key="1">
    <citation type="submission" date="2022-06" db="EMBL/GenBank/DDBJ databases">
        <title>Rothia sp. isolated from sandalwood seedling.</title>
        <authorList>
            <person name="Tuikhar N."/>
            <person name="Kirdat K."/>
            <person name="Thorat V."/>
            <person name="Swetha P."/>
            <person name="Padma S."/>
            <person name="Sundararaj R."/>
            <person name="Yadav A."/>
        </authorList>
    </citation>
    <scope>NUCLEOTIDE SEQUENCE</scope>
    <source>
        <strain evidence="3">AR01</strain>
    </source>
</reference>
<feature type="compositionally biased region" description="Basic and acidic residues" evidence="1">
    <location>
        <begin position="184"/>
        <end position="212"/>
    </location>
</feature>
<evidence type="ECO:0000256" key="1">
    <source>
        <dbReference type="SAM" id="MobiDB-lite"/>
    </source>
</evidence>
<dbReference type="Proteomes" id="UP001139502">
    <property type="component" value="Unassembled WGS sequence"/>
</dbReference>
<dbReference type="AlphaFoldDB" id="A0A9X2HFQ1"/>
<evidence type="ECO:0000313" key="4">
    <source>
        <dbReference type="Proteomes" id="UP001139502"/>
    </source>
</evidence>